<keyword evidence="5" id="KW-1185">Reference proteome</keyword>
<evidence type="ECO:0000313" key="4">
    <source>
        <dbReference type="EMBL" id="GFR37097.1"/>
    </source>
</evidence>
<name>A0A916QAB7_9BACL</name>
<dbReference type="PANTHER" id="PTHR21660:SF1">
    <property type="entry name" value="ACYL-COENZYME A THIOESTERASE 13"/>
    <property type="match status" value="1"/>
</dbReference>
<dbReference type="Gene3D" id="3.10.129.10">
    <property type="entry name" value="Hotdog Thioesterase"/>
    <property type="match status" value="1"/>
</dbReference>
<comment type="similarity">
    <text evidence="1">Belongs to the thioesterase PaaI family.</text>
</comment>
<reference evidence="4" key="2">
    <citation type="journal article" date="2021" name="Data Brief">
        <title>Draft genome sequence data of the facultative, thermophilic, xylanolytic bacterium Paenibacillus sp. strain DA-C8.</title>
        <authorList>
            <person name="Chhe C."/>
            <person name="Uke A."/>
            <person name="Baramee S."/>
            <person name="Ungkulpasvich U."/>
            <person name="Tachaapaikoon C."/>
            <person name="Pason P."/>
            <person name="Waeonukul R."/>
            <person name="Ratanakhanokchai K."/>
            <person name="Kosugi A."/>
        </authorList>
    </citation>
    <scope>NUCLEOTIDE SEQUENCE</scope>
    <source>
        <strain evidence="4">DA-C8</strain>
    </source>
</reference>
<dbReference type="InterPro" id="IPR029069">
    <property type="entry name" value="HotDog_dom_sf"/>
</dbReference>
<dbReference type="Proteomes" id="UP000654993">
    <property type="component" value="Unassembled WGS sequence"/>
</dbReference>
<reference evidence="4" key="1">
    <citation type="submission" date="2020-08" db="EMBL/GenBank/DDBJ databases">
        <authorList>
            <person name="Uke A."/>
            <person name="Chhe C."/>
            <person name="Baramee S."/>
            <person name="Kosugi A."/>
        </authorList>
    </citation>
    <scope>NUCLEOTIDE SEQUENCE</scope>
    <source>
        <strain evidence="4">DA-C8</strain>
    </source>
</reference>
<dbReference type="PANTHER" id="PTHR21660">
    <property type="entry name" value="THIOESTERASE SUPERFAMILY MEMBER-RELATED"/>
    <property type="match status" value="1"/>
</dbReference>
<keyword evidence="2" id="KW-0378">Hydrolase</keyword>
<evidence type="ECO:0000256" key="2">
    <source>
        <dbReference type="ARBA" id="ARBA00022801"/>
    </source>
</evidence>
<dbReference type="InterPro" id="IPR006683">
    <property type="entry name" value="Thioestr_dom"/>
</dbReference>
<dbReference type="CDD" id="cd03443">
    <property type="entry name" value="PaaI_thioesterase"/>
    <property type="match status" value="1"/>
</dbReference>
<comment type="caution">
    <text evidence="4">The sequence shown here is derived from an EMBL/GenBank/DDBJ whole genome shotgun (WGS) entry which is preliminary data.</text>
</comment>
<accession>A0A916QAB7</accession>
<dbReference type="AlphaFoldDB" id="A0A916QAB7"/>
<evidence type="ECO:0000313" key="5">
    <source>
        <dbReference type="Proteomes" id="UP000654993"/>
    </source>
</evidence>
<dbReference type="InterPro" id="IPR003736">
    <property type="entry name" value="PAAI_dom"/>
</dbReference>
<dbReference type="SUPFAM" id="SSF54637">
    <property type="entry name" value="Thioesterase/thiol ester dehydrase-isomerase"/>
    <property type="match status" value="1"/>
</dbReference>
<sequence length="135" mass="14881">MTEQTLAWLQEEGRGTFFDYIGGRLTAVSDRRLEGEVTIEAHHLNHMGITHGGVYAAMLDHVMGYAAYHLKPKARVVTTNLSIHYVAPIRLAGRMKVSGEIVHATRQTITTKGSIYDEQGELLALATAAYRAKEG</sequence>
<dbReference type="EMBL" id="BMAQ01000003">
    <property type="protein sequence ID" value="GFR37097.1"/>
    <property type="molecule type" value="Genomic_DNA"/>
</dbReference>
<organism evidence="4 5">
    <name type="scientific">Insulibacter thermoxylanivorax</name>
    <dbReference type="NCBI Taxonomy" id="2749268"/>
    <lineage>
        <taxon>Bacteria</taxon>
        <taxon>Bacillati</taxon>
        <taxon>Bacillota</taxon>
        <taxon>Bacilli</taxon>
        <taxon>Bacillales</taxon>
        <taxon>Paenibacillaceae</taxon>
        <taxon>Insulibacter</taxon>
    </lineage>
</organism>
<dbReference type="GO" id="GO:0047617">
    <property type="term" value="F:fatty acyl-CoA hydrolase activity"/>
    <property type="evidence" value="ECO:0007669"/>
    <property type="project" value="InterPro"/>
</dbReference>
<proteinExistence type="inferred from homology"/>
<evidence type="ECO:0000259" key="3">
    <source>
        <dbReference type="Pfam" id="PF03061"/>
    </source>
</evidence>
<dbReference type="NCBIfam" id="TIGR00369">
    <property type="entry name" value="unchar_dom_1"/>
    <property type="match status" value="1"/>
</dbReference>
<protein>
    <recommendedName>
        <fullName evidence="3">Thioesterase domain-containing protein</fullName>
    </recommendedName>
</protein>
<dbReference type="RefSeq" id="WP_200965392.1">
    <property type="nucleotide sequence ID" value="NZ_BMAQ01000003.1"/>
</dbReference>
<evidence type="ECO:0000256" key="1">
    <source>
        <dbReference type="ARBA" id="ARBA00008324"/>
    </source>
</evidence>
<feature type="domain" description="Thioesterase" evidence="3">
    <location>
        <begin position="47"/>
        <end position="123"/>
    </location>
</feature>
<dbReference type="InterPro" id="IPR039298">
    <property type="entry name" value="ACOT13"/>
</dbReference>
<gene>
    <name evidence="4" type="ORF">PRECH8_03930</name>
</gene>
<dbReference type="Pfam" id="PF03061">
    <property type="entry name" value="4HBT"/>
    <property type="match status" value="1"/>
</dbReference>